<evidence type="ECO:0000256" key="1">
    <source>
        <dbReference type="SAM" id="Phobius"/>
    </source>
</evidence>
<dbReference type="GO" id="GO:0008237">
    <property type="term" value="F:metallopeptidase activity"/>
    <property type="evidence" value="ECO:0007669"/>
    <property type="project" value="UniProtKB-KW"/>
</dbReference>
<dbReference type="Pfam" id="PF02517">
    <property type="entry name" value="Rce1-like"/>
    <property type="match status" value="1"/>
</dbReference>
<feature type="transmembrane region" description="Helical" evidence="1">
    <location>
        <begin position="27"/>
        <end position="51"/>
    </location>
</feature>
<dbReference type="GO" id="GO:0006508">
    <property type="term" value="P:proteolysis"/>
    <property type="evidence" value="ECO:0007669"/>
    <property type="project" value="UniProtKB-KW"/>
</dbReference>
<dbReference type="EMBL" id="QFFF01000001">
    <property type="protein sequence ID" value="PWG03907.1"/>
    <property type="molecule type" value="Genomic_DNA"/>
</dbReference>
<feature type="domain" description="CAAX prenyl protease 2/Lysostaphin resistance protein A-like" evidence="2">
    <location>
        <begin position="118"/>
        <end position="224"/>
    </location>
</feature>
<feature type="transmembrane region" description="Helical" evidence="1">
    <location>
        <begin position="78"/>
        <end position="98"/>
    </location>
</feature>
<dbReference type="Proteomes" id="UP000245916">
    <property type="component" value="Unassembled WGS sequence"/>
</dbReference>
<dbReference type="GO" id="GO:0080120">
    <property type="term" value="P:CAAX-box protein maturation"/>
    <property type="evidence" value="ECO:0007669"/>
    <property type="project" value="UniProtKB-ARBA"/>
</dbReference>
<keyword evidence="3" id="KW-0645">Protease</keyword>
<gene>
    <name evidence="3" type="ORF">DF286_07465</name>
</gene>
<evidence type="ECO:0000313" key="3">
    <source>
        <dbReference type="EMBL" id="PWG03907.1"/>
    </source>
</evidence>
<keyword evidence="1" id="KW-0472">Membrane</keyword>
<sequence>MLGLAGAASLLLLPVEKLAPTAWPPLALRALATVQPALLILVATALGAWLAPRSGLDAPLIRAWAERRPWRPVVREQLPAAIIVGLLVAAILVAYAGLWEARMAGVASGPALGFEVPLVTKLLYGGIAEELLMRWGVMSLVAWLAWRLPGRSQPVPGWCYWTGAAAAALLFAAGHLPLLFLSVPSPPPWLVGAVILGNALPGLLFGWLFWRKGLEAAMIAHASAHLASTAVLAL</sequence>
<name>A0A2U2J6G0_9SPHN</name>
<feature type="transmembrane region" description="Helical" evidence="1">
    <location>
        <begin position="189"/>
        <end position="210"/>
    </location>
</feature>
<feature type="transmembrane region" description="Helical" evidence="1">
    <location>
        <begin position="158"/>
        <end position="183"/>
    </location>
</feature>
<feature type="transmembrane region" description="Helical" evidence="1">
    <location>
        <begin position="122"/>
        <end position="146"/>
    </location>
</feature>
<keyword evidence="1" id="KW-1133">Transmembrane helix</keyword>
<comment type="caution">
    <text evidence="3">The sequence shown here is derived from an EMBL/GenBank/DDBJ whole genome shotgun (WGS) entry which is preliminary data.</text>
</comment>
<keyword evidence="4" id="KW-1185">Reference proteome</keyword>
<dbReference type="GO" id="GO:0004175">
    <property type="term" value="F:endopeptidase activity"/>
    <property type="evidence" value="ECO:0007669"/>
    <property type="project" value="UniProtKB-ARBA"/>
</dbReference>
<protein>
    <submittedName>
        <fullName evidence="3">CPBP family intramembrane metalloprotease</fullName>
    </submittedName>
</protein>
<dbReference type="OrthoDB" id="378663at2"/>
<organism evidence="3 4">
    <name type="scientific">Allosphingosinicella humi</name>
    <dbReference type="NCBI Taxonomy" id="2068657"/>
    <lineage>
        <taxon>Bacteria</taxon>
        <taxon>Pseudomonadati</taxon>
        <taxon>Pseudomonadota</taxon>
        <taxon>Alphaproteobacteria</taxon>
        <taxon>Sphingomonadales</taxon>
        <taxon>Sphingomonadaceae</taxon>
        <taxon>Allosphingosinicella</taxon>
    </lineage>
</organism>
<keyword evidence="3" id="KW-0378">Hydrolase</keyword>
<accession>A0A2U2J6G0</accession>
<proteinExistence type="predicted"/>
<evidence type="ECO:0000259" key="2">
    <source>
        <dbReference type="Pfam" id="PF02517"/>
    </source>
</evidence>
<dbReference type="InterPro" id="IPR003675">
    <property type="entry name" value="Rce1/LyrA-like_dom"/>
</dbReference>
<keyword evidence="1" id="KW-0812">Transmembrane</keyword>
<reference evidence="3 4" key="1">
    <citation type="submission" date="2018-05" db="EMBL/GenBank/DDBJ databases">
        <title>Genome of Sphingosinicella humi QZX222.</title>
        <authorList>
            <person name="Qiao Z."/>
            <person name="Wang G."/>
        </authorList>
    </citation>
    <scope>NUCLEOTIDE SEQUENCE [LARGE SCALE GENOMIC DNA]</scope>
    <source>
        <strain evidence="3 4">QZX222</strain>
    </source>
</reference>
<evidence type="ECO:0000313" key="4">
    <source>
        <dbReference type="Proteomes" id="UP000245916"/>
    </source>
</evidence>
<keyword evidence="3" id="KW-0482">Metalloprotease</keyword>
<dbReference type="AlphaFoldDB" id="A0A2U2J6G0"/>